<name>A0A132NU85_GIAIN</name>
<organism evidence="3 4">
    <name type="scientific">Giardia duodenalis assemblage B</name>
    <dbReference type="NCBI Taxonomy" id="1394984"/>
    <lineage>
        <taxon>Eukaryota</taxon>
        <taxon>Metamonada</taxon>
        <taxon>Diplomonadida</taxon>
        <taxon>Hexamitidae</taxon>
        <taxon>Giardiinae</taxon>
        <taxon>Giardia</taxon>
    </lineage>
</organism>
<protein>
    <submittedName>
        <fullName evidence="3">Uncharacterized protein</fullName>
    </submittedName>
</protein>
<feature type="region of interest" description="Disordered" evidence="1">
    <location>
        <begin position="355"/>
        <end position="388"/>
    </location>
</feature>
<evidence type="ECO:0000313" key="3">
    <source>
        <dbReference type="EMBL" id="KWX13620.1"/>
    </source>
</evidence>
<proteinExistence type="predicted"/>
<dbReference type="EMBL" id="JXTI01000062">
    <property type="protein sequence ID" value="KWX13620.1"/>
    <property type="molecule type" value="Genomic_DNA"/>
</dbReference>
<keyword evidence="2" id="KW-0472">Membrane</keyword>
<keyword evidence="2" id="KW-1133">Transmembrane helix</keyword>
<evidence type="ECO:0000256" key="2">
    <source>
        <dbReference type="SAM" id="Phobius"/>
    </source>
</evidence>
<reference evidence="3 4" key="1">
    <citation type="journal article" date="2015" name="Mol. Biochem. Parasitol.">
        <title>Identification of polymorphic genes for use in assemblage B genotyping assays through comparative genomics of multiple assemblage B Giardia duodenalis isolates.</title>
        <authorList>
            <person name="Wielinga C."/>
            <person name="Thompson R.C."/>
            <person name="Monis P."/>
            <person name="Ryan U."/>
        </authorList>
    </citation>
    <scope>NUCLEOTIDE SEQUENCE [LARGE SCALE GENOMIC DNA]</scope>
    <source>
        <strain evidence="3 4">BAH15c1</strain>
    </source>
</reference>
<feature type="compositionally biased region" description="Basic and acidic residues" evidence="1">
    <location>
        <begin position="377"/>
        <end position="388"/>
    </location>
</feature>
<evidence type="ECO:0000313" key="4">
    <source>
        <dbReference type="Proteomes" id="UP000070089"/>
    </source>
</evidence>
<keyword evidence="2" id="KW-0812">Transmembrane</keyword>
<feature type="transmembrane region" description="Helical" evidence="2">
    <location>
        <begin position="72"/>
        <end position="97"/>
    </location>
</feature>
<sequence length="601" mass="68053">MRATQNLAVVHLGDPHYNKRFETLMQIILSNYFHVDYLTFYKATLPQWLRTSPLVSYMYMDAAFIHTAPNNIFFWLIYPIQILFDAIYVFLHILVLCKSNLRAIIVFSSPFRPGCVLGARAAAKYLRIPFWIDVCRESHGLDYTGFRQAAIQRLEKKLLQSKYKNETILLDSSNLIEHFNLTRNYVLTLNTPYSFHVGLPMPVHHMLLSTLRFAQPEQTSIGIRTLFHYAQLVRSMDSTSDRSHLEVNAHRPALILCPCNFRGADDFTGIYQLAAALERMFTTQSSSAAKNGRVKFTSAVIVVTGRADPYVCSQAREHHKQLKGVINAFNNHYTPEEGTKILRQLDEQNKIVTDATSDSVGNGEENRNEGMAGNAAAREEEKHSLKGKSIEARAAREAKLAKNRMLLKAAMKAHASSADGASGAKHVRISKCYLYSRDYYTLLDCTDMVYISKNSDQIYGVPAALTDALIYEKIVLRNFAIKEIDELSRLAADATVEVSSQSALCSNLILALNQEEARANEAREYYTERKAKIIEAKRYILGKSYLTIFKETLLPQLLLDNMSIEEFAKIVQERKEELSREEAEQKVAEGDRHCSCGSCGH</sequence>
<evidence type="ECO:0000256" key="1">
    <source>
        <dbReference type="SAM" id="MobiDB-lite"/>
    </source>
</evidence>
<comment type="caution">
    <text evidence="3">The sequence shown here is derived from an EMBL/GenBank/DDBJ whole genome shotgun (WGS) entry which is preliminary data.</text>
</comment>
<dbReference type="OrthoDB" id="10255578at2759"/>
<accession>A0A132NU85</accession>
<dbReference type="Proteomes" id="UP000070089">
    <property type="component" value="Unassembled WGS sequence"/>
</dbReference>
<dbReference type="AlphaFoldDB" id="A0A132NU85"/>
<gene>
    <name evidence="3" type="ORF">QR46_2385</name>
</gene>
<dbReference type="VEuPathDB" id="GiardiaDB:QR46_2385"/>